<keyword evidence="1" id="KW-0472">Membrane</keyword>
<evidence type="ECO:0000256" key="1">
    <source>
        <dbReference type="SAM" id="Phobius"/>
    </source>
</evidence>
<dbReference type="EMBL" id="JAVRIF010000002">
    <property type="protein sequence ID" value="MDT0603138.1"/>
    <property type="molecule type" value="Genomic_DNA"/>
</dbReference>
<proteinExistence type="predicted"/>
<evidence type="ECO:0000313" key="2">
    <source>
        <dbReference type="EMBL" id="MDT0603138.1"/>
    </source>
</evidence>
<keyword evidence="3" id="KW-1185">Reference proteome</keyword>
<reference evidence="2 3" key="1">
    <citation type="submission" date="2023-09" db="EMBL/GenBank/DDBJ databases">
        <authorList>
            <person name="Rey-Velasco X."/>
        </authorList>
    </citation>
    <scope>NUCLEOTIDE SEQUENCE [LARGE SCALE GENOMIC DNA]</scope>
    <source>
        <strain evidence="2 3">W431</strain>
    </source>
</reference>
<accession>A0ABU2ZZU8</accession>
<evidence type="ECO:0008006" key="4">
    <source>
        <dbReference type="Google" id="ProtNLM"/>
    </source>
</evidence>
<dbReference type="RefSeq" id="WP_311578689.1">
    <property type="nucleotide sequence ID" value="NZ_JAVRIF010000002.1"/>
</dbReference>
<protein>
    <recommendedName>
        <fullName evidence="4">Transglutaminase domain-containing protein</fullName>
    </recommendedName>
</protein>
<keyword evidence="1" id="KW-0812">Transmembrane</keyword>
<sequence length="353" mass="40554">MMIKKTGFLSYIIEALKAFCFIFMPFFFSVYTVAEQTHFSKKLIDANYHFSYQFRDYKGETQAISFSLPQQKIFDRYRSFSIYQPKLAHEYVNKSLKKHFNKTPIQGVQVTFKEAYDNFQAEIKSNNPQLLQDTSEKIAQLEQTFTQEYLAKKYYHQFITPNQTIAIKPDHGRIALESVKDLKSLKEIILEKSNVKNIRIVSNYVLNFVQSIPYSTLESRITSSGAGFSPPLKLLWENQGDCDSKVTLTASLLRVLMPRIKLALIYIENHAFIGIKVAPQNDDITVEHQGITYVLAEPTGPAVLALGKIAPDSEQAIYNGHYTLETFHDIVRTQQSAQEQSIDEVDEDEFLLQ</sequence>
<keyword evidence="1" id="KW-1133">Transmembrane helix</keyword>
<name>A0ABU2ZZU8_9GAMM</name>
<evidence type="ECO:0000313" key="3">
    <source>
        <dbReference type="Proteomes" id="UP001266357"/>
    </source>
</evidence>
<comment type="caution">
    <text evidence="2">The sequence shown here is derived from an EMBL/GenBank/DDBJ whole genome shotgun (WGS) entry which is preliminary data.</text>
</comment>
<organism evidence="2 3">
    <name type="scientific">Thalassotalea castellviae</name>
    <dbReference type="NCBI Taxonomy" id="3075612"/>
    <lineage>
        <taxon>Bacteria</taxon>
        <taxon>Pseudomonadati</taxon>
        <taxon>Pseudomonadota</taxon>
        <taxon>Gammaproteobacteria</taxon>
        <taxon>Alteromonadales</taxon>
        <taxon>Colwelliaceae</taxon>
        <taxon>Thalassotalea</taxon>
    </lineage>
</organism>
<feature type="transmembrane region" description="Helical" evidence="1">
    <location>
        <begin position="12"/>
        <end position="34"/>
    </location>
</feature>
<gene>
    <name evidence="2" type="ORF">RM573_05985</name>
</gene>
<dbReference type="Proteomes" id="UP001266357">
    <property type="component" value="Unassembled WGS sequence"/>
</dbReference>